<evidence type="ECO:0000313" key="2">
    <source>
        <dbReference type="Proteomes" id="UP001059950"/>
    </source>
</evidence>
<organism evidence="1 2">
    <name type="scientific">Amphritea atlantica</name>
    <dbReference type="NCBI Taxonomy" id="355243"/>
    <lineage>
        <taxon>Bacteria</taxon>
        <taxon>Pseudomonadati</taxon>
        <taxon>Pseudomonadota</taxon>
        <taxon>Gammaproteobacteria</taxon>
        <taxon>Oceanospirillales</taxon>
        <taxon>Oceanospirillaceae</taxon>
        <taxon>Amphritea</taxon>
    </lineage>
</organism>
<reference evidence="1" key="1">
    <citation type="submission" date="2021-04" db="EMBL/GenBank/DDBJ databases">
        <title>Oceanospirillales bacteria with DddD are important DMSP degraders in coastal seawater.</title>
        <authorList>
            <person name="Liu J."/>
        </authorList>
    </citation>
    <scope>NUCLEOTIDE SEQUENCE</scope>
    <source>
        <strain evidence="1">GY6</strain>
    </source>
</reference>
<dbReference type="EMBL" id="CP073344">
    <property type="protein sequence ID" value="UTW02660.1"/>
    <property type="molecule type" value="Genomic_DNA"/>
</dbReference>
<gene>
    <name evidence="1" type="ORF">KDX31_15075</name>
</gene>
<name>A0ABY5GU49_9GAMM</name>
<keyword evidence="2" id="KW-1185">Reference proteome</keyword>
<protein>
    <submittedName>
        <fullName evidence="1">Uncharacterized protein</fullName>
    </submittedName>
</protein>
<dbReference type="Proteomes" id="UP001059950">
    <property type="component" value="Chromosome"/>
</dbReference>
<proteinExistence type="predicted"/>
<sequence length="573" mass="66353">MTTSAAIQAALRGDNALPLRPVNQVMDLERLGALHQSRLSFMRTLVRRIMRERWQIEPVRFELDPQGYGTVIYEITTPNKCYSFVLFSDYLSPDERNDRVIATKWDLTMALVDGQVDDIYLEKLRQNVPKQEAGRVDARVFVLSRANRSARNFDYVVDQLARGKQPDVAQIARVGYLYRTTAVYGSGKLGMADWEKVSTRHPDFNRPFAAEMFVCLMLRNFSLLQAEHIAQHRAPESYNPMKPEIKRFFGIGNSTGLGMAPYLINHPLLINQWVEMRELALARVRVLGNINKRITQQFPELLDRCAIHTEQTVTEDEWQTNNNRQVLEDLKAIRVYTAKGIDSWDTLLKWSEQHCSLQGQEMLVSILLELYPELVDELEDYHTAEEFLDLDPVMPLQQLKQVIEDRYQWALSYDFDTEGAKDTFWYRSEEKMEPRLGNAREEDGKDKQMALGVGYAVRKCYDQLCDYIAEYPQHSTARFMVAQPKLRGIVRRIQSMNRCIYGDIQANLLDRDILPMHLLRAKLAFFGVGKFDPRSKLWVRNTMFQGAPLLEDIGNTFNDDWFMPLAPAQQGDL</sequence>
<evidence type="ECO:0000313" key="1">
    <source>
        <dbReference type="EMBL" id="UTW02660.1"/>
    </source>
</evidence>
<accession>A0ABY5GU49</accession>